<feature type="region of interest" description="Disordered" evidence="1">
    <location>
        <begin position="104"/>
        <end position="144"/>
    </location>
</feature>
<sequence>TTLTADRDSWKKLFTNSTIERSITDAAASSNAFSPRQIVAILGRDTQLVEVLDSEGKPTGSLEPKVRFSDKDKEGKPVTLELSPDEAVKRMREMDEYLNLFRGDGAGGAGLRSQPGGKKPDLKNLAQDPVAWRKARKEGTVNFQ</sequence>
<feature type="compositionally biased region" description="Basic and acidic residues" evidence="1">
    <location>
        <begin position="64"/>
        <end position="76"/>
    </location>
</feature>
<reference evidence="2" key="1">
    <citation type="journal article" date="2015" name="Nature">
        <title>Complex archaea that bridge the gap between prokaryotes and eukaryotes.</title>
        <authorList>
            <person name="Spang A."/>
            <person name="Saw J.H."/>
            <person name="Jorgensen S.L."/>
            <person name="Zaremba-Niedzwiedzka K."/>
            <person name="Martijn J."/>
            <person name="Lind A.E."/>
            <person name="van Eijk R."/>
            <person name="Schleper C."/>
            <person name="Guy L."/>
            <person name="Ettema T.J."/>
        </authorList>
    </citation>
    <scope>NUCLEOTIDE SEQUENCE</scope>
</reference>
<organism evidence="2">
    <name type="scientific">marine sediment metagenome</name>
    <dbReference type="NCBI Taxonomy" id="412755"/>
    <lineage>
        <taxon>unclassified sequences</taxon>
        <taxon>metagenomes</taxon>
        <taxon>ecological metagenomes</taxon>
    </lineage>
</organism>
<feature type="region of interest" description="Disordered" evidence="1">
    <location>
        <begin position="54"/>
        <end position="77"/>
    </location>
</feature>
<evidence type="ECO:0000256" key="1">
    <source>
        <dbReference type="SAM" id="MobiDB-lite"/>
    </source>
</evidence>
<proteinExistence type="predicted"/>
<accession>A0A0F8YBF8</accession>
<protein>
    <submittedName>
        <fullName evidence="2">Uncharacterized protein</fullName>
    </submittedName>
</protein>
<evidence type="ECO:0000313" key="2">
    <source>
        <dbReference type="EMBL" id="KKK45456.1"/>
    </source>
</evidence>
<dbReference type="EMBL" id="LAZR01070086">
    <property type="protein sequence ID" value="KKK45456.1"/>
    <property type="molecule type" value="Genomic_DNA"/>
</dbReference>
<feature type="non-terminal residue" evidence="2">
    <location>
        <position position="1"/>
    </location>
</feature>
<name>A0A0F8YBF8_9ZZZZ</name>
<dbReference type="AlphaFoldDB" id="A0A0F8YBF8"/>
<gene>
    <name evidence="2" type="ORF">LCGC14_3165440</name>
</gene>
<comment type="caution">
    <text evidence="2">The sequence shown here is derived from an EMBL/GenBank/DDBJ whole genome shotgun (WGS) entry which is preliminary data.</text>
</comment>